<dbReference type="AlphaFoldDB" id="A0A543FKA8"/>
<proteinExistence type="predicted"/>
<protein>
    <recommendedName>
        <fullName evidence="3">YtxH domain-containing protein</fullName>
    </recommendedName>
</protein>
<sequence length="69" mass="7269">MPKPLIWTALLAVAAAAAAYLIGAKTGGSRFRELSGIAKGVWNDPAVAKVRDRAFRKIESTATRVAAKS</sequence>
<dbReference type="OrthoDB" id="5125216at2"/>
<dbReference type="Proteomes" id="UP000320235">
    <property type="component" value="Unassembled WGS sequence"/>
</dbReference>
<keyword evidence="2" id="KW-1185">Reference proteome</keyword>
<accession>A0A543FKA8</accession>
<reference evidence="1 2" key="1">
    <citation type="submission" date="2019-06" db="EMBL/GenBank/DDBJ databases">
        <title>Sequencing the genomes of 1000 actinobacteria strains.</title>
        <authorList>
            <person name="Klenk H.-P."/>
        </authorList>
    </citation>
    <scope>NUCLEOTIDE SEQUENCE [LARGE SCALE GENOMIC DNA]</scope>
    <source>
        <strain evidence="1 2">DSM 105492</strain>
    </source>
</reference>
<organism evidence="1 2">
    <name type="scientific">Microbacterium kyungheense</name>
    <dbReference type="NCBI Taxonomy" id="1263636"/>
    <lineage>
        <taxon>Bacteria</taxon>
        <taxon>Bacillati</taxon>
        <taxon>Actinomycetota</taxon>
        <taxon>Actinomycetes</taxon>
        <taxon>Micrococcales</taxon>
        <taxon>Microbacteriaceae</taxon>
        <taxon>Microbacterium</taxon>
    </lineage>
</organism>
<gene>
    <name evidence="1" type="ORF">FB391_0596</name>
</gene>
<dbReference type="EMBL" id="VFPE01000001">
    <property type="protein sequence ID" value="TQM34309.1"/>
    <property type="molecule type" value="Genomic_DNA"/>
</dbReference>
<comment type="caution">
    <text evidence="1">The sequence shown here is derived from an EMBL/GenBank/DDBJ whole genome shotgun (WGS) entry which is preliminary data.</text>
</comment>
<evidence type="ECO:0008006" key="3">
    <source>
        <dbReference type="Google" id="ProtNLM"/>
    </source>
</evidence>
<evidence type="ECO:0000313" key="1">
    <source>
        <dbReference type="EMBL" id="TQM34309.1"/>
    </source>
</evidence>
<evidence type="ECO:0000313" key="2">
    <source>
        <dbReference type="Proteomes" id="UP000320235"/>
    </source>
</evidence>
<name>A0A543FKA8_9MICO</name>
<dbReference type="RefSeq" id="WP_141892786.1">
    <property type="nucleotide sequence ID" value="NZ_BAABLH010000001.1"/>
</dbReference>